<gene>
    <name evidence="2" type="ORF">M404DRAFT_30087</name>
</gene>
<dbReference type="Proteomes" id="UP000054217">
    <property type="component" value="Unassembled WGS sequence"/>
</dbReference>
<sequence>MSLIKVSCGYCKASLTPFVCKSGSHSGQWCARCFAPHLPQGGRPYWYFWPPGDSPQGGSLPSSPLVSVTPLVSAAPLSVPAVLDSSPPVSAAPSSVPPPVTVQNDSSSCLPPAPLTEGTCAFPGCTKQTPTVAGRCERRMCKSHCIDLGGCNTAIKHHPEFAGGRQKQRVQQPSASSLLQSVPLLDLKLHAEPADVIDLDLLDSVNDGVEASLPSLDVVQGNISASVIDPALSTDYRIDNTSASECSSRSIARTLAKLNAGPLVPTSPPVSTSPPLEPQPNYKPLLVAARRSSLLTAVSLPPKSSQRQPKITTQMNATWAAEYKFGSVQLSAKAQRDKERLAGELASKRCIDLIYWDRDYGSPTIMALQGTNGDDSDIPHWPDFALTHVSTLLPSLGNDIMAVEWLNPSLLIWKTITRLNYSFRVKNGDALFLRRKGVVHCDNYEKILQKFHVNMSTPPRLFKNLKGERKSVARQQSLFTSRQAYLAESDDDSDANITSPFVTSPFVTSSPFPTVSPSFPTSQKCSRSHACTPSLEGHHKRPNFIRHPILN</sequence>
<dbReference type="STRING" id="870435.A0A0C3NFQ3"/>
<dbReference type="EMBL" id="KN832001">
    <property type="protein sequence ID" value="KIN99829.1"/>
    <property type="molecule type" value="Genomic_DNA"/>
</dbReference>
<dbReference type="HOGENOM" id="CLU_494412_0_0_1"/>
<evidence type="ECO:0000256" key="1">
    <source>
        <dbReference type="SAM" id="MobiDB-lite"/>
    </source>
</evidence>
<dbReference type="OrthoDB" id="2662017at2759"/>
<protein>
    <submittedName>
        <fullName evidence="2">Uncharacterized protein</fullName>
    </submittedName>
</protein>
<name>A0A0C3NFQ3_PISTI</name>
<organism evidence="2 3">
    <name type="scientific">Pisolithus tinctorius Marx 270</name>
    <dbReference type="NCBI Taxonomy" id="870435"/>
    <lineage>
        <taxon>Eukaryota</taxon>
        <taxon>Fungi</taxon>
        <taxon>Dikarya</taxon>
        <taxon>Basidiomycota</taxon>
        <taxon>Agaricomycotina</taxon>
        <taxon>Agaricomycetes</taxon>
        <taxon>Agaricomycetidae</taxon>
        <taxon>Boletales</taxon>
        <taxon>Sclerodermatineae</taxon>
        <taxon>Pisolithaceae</taxon>
        <taxon>Pisolithus</taxon>
    </lineage>
</organism>
<reference evidence="3" key="2">
    <citation type="submission" date="2015-01" db="EMBL/GenBank/DDBJ databases">
        <title>Evolutionary Origins and Diversification of the Mycorrhizal Mutualists.</title>
        <authorList>
            <consortium name="DOE Joint Genome Institute"/>
            <consortium name="Mycorrhizal Genomics Consortium"/>
            <person name="Kohler A."/>
            <person name="Kuo A."/>
            <person name="Nagy L.G."/>
            <person name="Floudas D."/>
            <person name="Copeland A."/>
            <person name="Barry K.W."/>
            <person name="Cichocki N."/>
            <person name="Veneault-Fourrey C."/>
            <person name="LaButti K."/>
            <person name="Lindquist E.A."/>
            <person name="Lipzen A."/>
            <person name="Lundell T."/>
            <person name="Morin E."/>
            <person name="Murat C."/>
            <person name="Riley R."/>
            <person name="Ohm R."/>
            <person name="Sun H."/>
            <person name="Tunlid A."/>
            <person name="Henrissat B."/>
            <person name="Grigoriev I.V."/>
            <person name="Hibbett D.S."/>
            <person name="Martin F."/>
        </authorList>
    </citation>
    <scope>NUCLEOTIDE SEQUENCE [LARGE SCALE GENOMIC DNA]</scope>
    <source>
        <strain evidence="3">Marx 270</strain>
    </source>
</reference>
<accession>A0A0C3NFQ3</accession>
<dbReference type="AlphaFoldDB" id="A0A0C3NFQ3"/>
<keyword evidence="3" id="KW-1185">Reference proteome</keyword>
<feature type="region of interest" description="Disordered" evidence="1">
    <location>
        <begin position="532"/>
        <end position="551"/>
    </location>
</feature>
<proteinExistence type="predicted"/>
<evidence type="ECO:0000313" key="3">
    <source>
        <dbReference type="Proteomes" id="UP000054217"/>
    </source>
</evidence>
<dbReference type="InParanoid" id="A0A0C3NFQ3"/>
<reference evidence="2 3" key="1">
    <citation type="submission" date="2014-04" db="EMBL/GenBank/DDBJ databases">
        <authorList>
            <consortium name="DOE Joint Genome Institute"/>
            <person name="Kuo A."/>
            <person name="Kohler A."/>
            <person name="Costa M.D."/>
            <person name="Nagy L.G."/>
            <person name="Floudas D."/>
            <person name="Copeland A."/>
            <person name="Barry K.W."/>
            <person name="Cichocki N."/>
            <person name="Veneault-Fourrey C."/>
            <person name="LaButti K."/>
            <person name="Lindquist E.A."/>
            <person name="Lipzen A."/>
            <person name="Lundell T."/>
            <person name="Morin E."/>
            <person name="Murat C."/>
            <person name="Sun H."/>
            <person name="Tunlid A."/>
            <person name="Henrissat B."/>
            <person name="Grigoriev I.V."/>
            <person name="Hibbett D.S."/>
            <person name="Martin F."/>
            <person name="Nordberg H.P."/>
            <person name="Cantor M.N."/>
            <person name="Hua S.X."/>
        </authorList>
    </citation>
    <scope>NUCLEOTIDE SEQUENCE [LARGE SCALE GENOMIC DNA]</scope>
    <source>
        <strain evidence="2 3">Marx 270</strain>
    </source>
</reference>
<evidence type="ECO:0000313" key="2">
    <source>
        <dbReference type="EMBL" id="KIN99829.1"/>
    </source>
</evidence>